<accession>A0A9P9I7Q1</accession>
<name>A0A9P9I7Q1_9HYPO</name>
<organism evidence="2 3">
    <name type="scientific">Dactylonectria estremocensis</name>
    <dbReference type="NCBI Taxonomy" id="1079267"/>
    <lineage>
        <taxon>Eukaryota</taxon>
        <taxon>Fungi</taxon>
        <taxon>Dikarya</taxon>
        <taxon>Ascomycota</taxon>
        <taxon>Pezizomycotina</taxon>
        <taxon>Sordariomycetes</taxon>
        <taxon>Hypocreomycetidae</taxon>
        <taxon>Hypocreales</taxon>
        <taxon>Nectriaceae</taxon>
        <taxon>Dactylonectria</taxon>
    </lineage>
</organism>
<dbReference type="SUPFAM" id="SSF54427">
    <property type="entry name" value="NTF2-like"/>
    <property type="match status" value="1"/>
</dbReference>
<gene>
    <name evidence="2" type="ORF">B0J13DRAFT_632342</name>
</gene>
<feature type="domain" description="SnoaL-like" evidence="1">
    <location>
        <begin position="37"/>
        <end position="133"/>
    </location>
</feature>
<evidence type="ECO:0000313" key="2">
    <source>
        <dbReference type="EMBL" id="KAH7109489.1"/>
    </source>
</evidence>
<evidence type="ECO:0000259" key="1">
    <source>
        <dbReference type="Pfam" id="PF12680"/>
    </source>
</evidence>
<keyword evidence="3" id="KW-1185">Reference proteome</keyword>
<dbReference type="InterPro" id="IPR037401">
    <property type="entry name" value="SnoaL-like"/>
</dbReference>
<sequence length="153" mass="17758">MSCQDVLADVEKIWEEHLIDQPRQTPEQIKAAKALIELFVATFKYHDYDRTRQMVAKDYIQHNPTVGTGVESIIEFAQRECSVPATSPILNYKRILVDGQYITVRLHVDPRDGSEGLRVIEIFRYENGLFTEHWDCPVPNPPRSEHKNNYGLF</sequence>
<dbReference type="InterPro" id="IPR032710">
    <property type="entry name" value="NTF2-like_dom_sf"/>
</dbReference>
<protein>
    <recommendedName>
        <fullName evidence="1">SnoaL-like domain-containing protein</fullName>
    </recommendedName>
</protein>
<dbReference type="Gene3D" id="3.10.450.50">
    <property type="match status" value="1"/>
</dbReference>
<proteinExistence type="predicted"/>
<dbReference type="Proteomes" id="UP000717696">
    <property type="component" value="Unassembled WGS sequence"/>
</dbReference>
<comment type="caution">
    <text evidence="2">The sequence shown here is derived from an EMBL/GenBank/DDBJ whole genome shotgun (WGS) entry which is preliminary data.</text>
</comment>
<dbReference type="EMBL" id="JAGMUU010000071">
    <property type="protein sequence ID" value="KAH7109489.1"/>
    <property type="molecule type" value="Genomic_DNA"/>
</dbReference>
<evidence type="ECO:0000313" key="3">
    <source>
        <dbReference type="Proteomes" id="UP000717696"/>
    </source>
</evidence>
<dbReference type="OrthoDB" id="2820488at2759"/>
<reference evidence="2" key="1">
    <citation type="journal article" date="2021" name="Nat. Commun.">
        <title>Genetic determinants of endophytism in the Arabidopsis root mycobiome.</title>
        <authorList>
            <person name="Mesny F."/>
            <person name="Miyauchi S."/>
            <person name="Thiergart T."/>
            <person name="Pickel B."/>
            <person name="Atanasova L."/>
            <person name="Karlsson M."/>
            <person name="Huettel B."/>
            <person name="Barry K.W."/>
            <person name="Haridas S."/>
            <person name="Chen C."/>
            <person name="Bauer D."/>
            <person name="Andreopoulos W."/>
            <person name="Pangilinan J."/>
            <person name="LaButti K."/>
            <person name="Riley R."/>
            <person name="Lipzen A."/>
            <person name="Clum A."/>
            <person name="Drula E."/>
            <person name="Henrissat B."/>
            <person name="Kohler A."/>
            <person name="Grigoriev I.V."/>
            <person name="Martin F.M."/>
            <person name="Hacquard S."/>
        </authorList>
    </citation>
    <scope>NUCLEOTIDE SEQUENCE</scope>
    <source>
        <strain evidence="2">MPI-CAGE-AT-0021</strain>
    </source>
</reference>
<dbReference type="AlphaFoldDB" id="A0A9P9I7Q1"/>
<dbReference type="Pfam" id="PF12680">
    <property type="entry name" value="SnoaL_2"/>
    <property type="match status" value="1"/>
</dbReference>